<comment type="caution">
    <text evidence="2">The sequence shown here is derived from an EMBL/GenBank/DDBJ whole genome shotgun (WGS) entry which is preliminary data.</text>
</comment>
<dbReference type="EMBL" id="AGNL01004338">
    <property type="protein sequence ID" value="EJK73634.1"/>
    <property type="molecule type" value="Genomic_DNA"/>
</dbReference>
<reference evidence="2 3" key="1">
    <citation type="journal article" date="2012" name="Genome Biol.">
        <title>Genome and low-iron response of an oceanic diatom adapted to chronic iron limitation.</title>
        <authorList>
            <person name="Lommer M."/>
            <person name="Specht M."/>
            <person name="Roy A.S."/>
            <person name="Kraemer L."/>
            <person name="Andreson R."/>
            <person name="Gutowska M.A."/>
            <person name="Wolf J."/>
            <person name="Bergner S.V."/>
            <person name="Schilhabel M.B."/>
            <person name="Klostermeier U.C."/>
            <person name="Beiko R.G."/>
            <person name="Rosenstiel P."/>
            <person name="Hippler M."/>
            <person name="Laroche J."/>
        </authorList>
    </citation>
    <scope>NUCLEOTIDE SEQUENCE [LARGE SCALE GENOMIC DNA]</scope>
    <source>
        <strain evidence="2 3">CCMP1005</strain>
    </source>
</reference>
<feature type="compositionally biased region" description="Basic and acidic residues" evidence="1">
    <location>
        <begin position="111"/>
        <end position="125"/>
    </location>
</feature>
<proteinExistence type="predicted"/>
<gene>
    <name evidence="2" type="ORF">THAOC_04728</name>
</gene>
<keyword evidence="3" id="KW-1185">Reference proteome</keyword>
<dbReference type="AlphaFoldDB" id="K0T9A3"/>
<evidence type="ECO:0000313" key="2">
    <source>
        <dbReference type="EMBL" id="EJK73634.1"/>
    </source>
</evidence>
<evidence type="ECO:0000256" key="1">
    <source>
        <dbReference type="SAM" id="MobiDB-lite"/>
    </source>
</evidence>
<evidence type="ECO:0000313" key="3">
    <source>
        <dbReference type="Proteomes" id="UP000266841"/>
    </source>
</evidence>
<sequence>MKNHNPDFMQDRNSSRLVIPFSLLITLPKLDAALRREVHHAQQEGTGVQAQDRARNAERRVALAGEGPVSDLGGLEGDDHVRRGSEHGEVAGDCGAEADLHPVVGRGVGEGGREHLDDGHVRGDVGEDGDDEYEPVEARHGRHLLGAPTHGDLEEPLRHAGVVERADQDELADEKHEQTVVDLGQRRLGLGH</sequence>
<organism evidence="2 3">
    <name type="scientific">Thalassiosira oceanica</name>
    <name type="common">Marine diatom</name>
    <dbReference type="NCBI Taxonomy" id="159749"/>
    <lineage>
        <taxon>Eukaryota</taxon>
        <taxon>Sar</taxon>
        <taxon>Stramenopiles</taxon>
        <taxon>Ochrophyta</taxon>
        <taxon>Bacillariophyta</taxon>
        <taxon>Coscinodiscophyceae</taxon>
        <taxon>Thalassiosirophycidae</taxon>
        <taxon>Thalassiosirales</taxon>
        <taxon>Thalassiosiraceae</taxon>
        <taxon>Thalassiosira</taxon>
    </lineage>
</organism>
<name>K0T9A3_THAOC</name>
<dbReference type="Proteomes" id="UP000266841">
    <property type="component" value="Unassembled WGS sequence"/>
</dbReference>
<accession>K0T9A3</accession>
<protein>
    <submittedName>
        <fullName evidence="2">Uncharacterized protein</fullName>
    </submittedName>
</protein>
<feature type="region of interest" description="Disordered" evidence="1">
    <location>
        <begin position="109"/>
        <end position="131"/>
    </location>
</feature>